<dbReference type="EMBL" id="SRYG01000024">
    <property type="protein sequence ID" value="TGY65062.1"/>
    <property type="molecule type" value="Genomic_DNA"/>
</dbReference>
<keyword evidence="2" id="KW-1185">Reference proteome</keyword>
<dbReference type="Proteomes" id="UP000308836">
    <property type="component" value="Unassembled WGS sequence"/>
</dbReference>
<protein>
    <submittedName>
        <fullName evidence="1">M42 family peptidase</fullName>
    </submittedName>
</protein>
<accession>A0AC61R4X1</accession>
<proteinExistence type="predicted"/>
<evidence type="ECO:0000313" key="1">
    <source>
        <dbReference type="EMBL" id="TGY65062.1"/>
    </source>
</evidence>
<reference evidence="1" key="1">
    <citation type="submission" date="2019-04" db="EMBL/GenBank/DDBJ databases">
        <title>Microbes associate with the intestines of laboratory mice.</title>
        <authorList>
            <person name="Navarre W."/>
            <person name="Wong E."/>
            <person name="Huang K."/>
            <person name="Tropini C."/>
            <person name="Ng K."/>
            <person name="Yu B."/>
        </authorList>
    </citation>
    <scope>NUCLEOTIDE SEQUENCE</scope>
    <source>
        <strain evidence="1">NM09_H32</strain>
    </source>
</reference>
<evidence type="ECO:0000313" key="2">
    <source>
        <dbReference type="Proteomes" id="UP000308836"/>
    </source>
</evidence>
<organism evidence="1 2">
    <name type="scientific">Dubosiella muris</name>
    <dbReference type="NCBI Taxonomy" id="3038133"/>
    <lineage>
        <taxon>Bacteria</taxon>
        <taxon>Bacillati</taxon>
        <taxon>Bacillota</taxon>
        <taxon>Erysipelotrichia</taxon>
        <taxon>Erysipelotrichales</taxon>
        <taxon>Erysipelotrichaceae</taxon>
        <taxon>Dubosiella</taxon>
    </lineage>
</organism>
<sequence length="353" mass="38074">MNHDCIERVLALSNAFGPSGMEDEVVALAKADTADFCDAAEDTLRNLYLRPRSNASKPGGCTIALDAHSDEVGFMVQALLENGTLRFLPLGGWNPVNIVGAPVKIQTRNGFVTGIVAAKPVHFMSEEEKRRPIDFDSLVIDVGTSDKAQTRALGVRPGDFVVPAVSCAFDENRGVFMGKAFDCRIGCAALLDTLRQTQTSPNHVIGVLSAQEEVGDRGSTLAAKKIQADVVICFEGCPADDSFESPDLIQSAMNKGVMLRAFDRSMITHPRFQRFALRCAEEHGIPYQVAVRKGGGTNGGIYHTYDMPTIVIGIPTRFAHSSVGFCSIKDYEGAVELAKAIIESLDKETVASF</sequence>
<comment type="caution">
    <text evidence="1">The sequence shown here is derived from an EMBL/GenBank/DDBJ whole genome shotgun (WGS) entry which is preliminary data.</text>
</comment>
<gene>
    <name evidence="1" type="ORF">E5336_10605</name>
</gene>
<name>A0AC61R4X1_9FIRM</name>